<evidence type="ECO:0000256" key="5">
    <source>
        <dbReference type="ARBA" id="ARBA00022505"/>
    </source>
</evidence>
<feature type="binding site" evidence="20">
    <location>
        <position position="737"/>
    </location>
    <ligand>
        <name>Mo-molybdopterin</name>
        <dbReference type="ChEBI" id="CHEBI:71302"/>
    </ligand>
    <ligandPart>
        <name>Mo</name>
        <dbReference type="ChEBI" id="CHEBI:28685"/>
    </ligandPart>
</feature>
<dbReference type="InterPro" id="IPR037165">
    <property type="entry name" value="AldOxase/xan_DH_Mopterin-bd_sf"/>
</dbReference>
<dbReference type="Pfam" id="PF00941">
    <property type="entry name" value="FAD_binding_5"/>
    <property type="match status" value="1"/>
</dbReference>
<dbReference type="FunFam" id="3.30.365.10:FF:000008">
    <property type="entry name" value="Aldehyde oxidase1"/>
    <property type="match status" value="1"/>
</dbReference>
<dbReference type="InterPro" id="IPR036683">
    <property type="entry name" value="CO_DH_flav_C_dom_sf"/>
</dbReference>
<feature type="binding site" evidence="20">
    <location>
        <position position="42"/>
    </location>
    <ligand>
        <name>[2Fe-2S] cluster</name>
        <dbReference type="ChEBI" id="CHEBI:190135"/>
        <label>1</label>
    </ligand>
</feature>
<comment type="cofactor">
    <cofactor evidence="20">
        <name>Mo-molybdopterin</name>
        <dbReference type="ChEBI" id="CHEBI:71302"/>
    </cofactor>
    <text evidence="20">Binds 1 Mo-molybdopterin (Mo-MPT) cofactor per subunit.</text>
</comment>
<dbReference type="Gene3D" id="3.10.20.30">
    <property type="match status" value="1"/>
</dbReference>
<dbReference type="FunFam" id="3.30.465.10:FF:000013">
    <property type="entry name" value="Aldehyde oxidase"/>
    <property type="match status" value="1"/>
</dbReference>
<evidence type="ECO:0000256" key="14">
    <source>
        <dbReference type="ARBA" id="ARBA00023140"/>
    </source>
</evidence>
<dbReference type="Pfam" id="PF20256">
    <property type="entry name" value="MoCoBD_2"/>
    <property type="match status" value="1"/>
</dbReference>
<keyword evidence="5 20" id="KW-0500">Molybdenum</keyword>
<feature type="domain" description="FAD-binding PCMH-type" evidence="21">
    <location>
        <begin position="207"/>
        <end position="388"/>
    </location>
</feature>
<dbReference type="GO" id="GO:0071949">
    <property type="term" value="F:FAD binding"/>
    <property type="evidence" value="ECO:0007669"/>
    <property type="project" value="InterPro"/>
</dbReference>
<dbReference type="FunFam" id="3.30.390.50:FF:000003">
    <property type="entry name" value="Aldehyde oxidase1"/>
    <property type="match status" value="1"/>
</dbReference>
<dbReference type="Gene3D" id="3.90.1170.50">
    <property type="entry name" value="Aldehyde oxidase/xanthine dehydrogenase, a/b hammerhead"/>
    <property type="match status" value="1"/>
</dbReference>
<feature type="binding site" evidence="20">
    <location>
        <position position="1033"/>
    </location>
    <ligand>
        <name>Mo-molybdopterin</name>
        <dbReference type="ChEBI" id="CHEBI:71302"/>
    </ligand>
    <ligandPart>
        <name>Mo</name>
        <dbReference type="ChEBI" id="CHEBI:28685"/>
    </ligandPart>
</feature>
<feature type="active site" description="Proton acceptor" evidence="18">
    <location>
        <position position="1205"/>
    </location>
</feature>
<dbReference type="Pfam" id="PF03450">
    <property type="entry name" value="CO_deh_flav_C"/>
    <property type="match status" value="1"/>
</dbReference>
<dbReference type="Pfam" id="PF01799">
    <property type="entry name" value="Fer2_2"/>
    <property type="match status" value="1"/>
</dbReference>
<evidence type="ECO:0000256" key="3">
    <source>
        <dbReference type="ARBA" id="ARBA00006849"/>
    </source>
</evidence>
<feature type="binding site" evidence="20">
    <location>
        <position position="47"/>
    </location>
    <ligand>
        <name>[2Fe-2S] cluster</name>
        <dbReference type="ChEBI" id="CHEBI:190135"/>
        <label>1</label>
    </ligand>
</feature>
<comment type="similarity">
    <text evidence="3">Belongs to the xanthine dehydrogenase family.</text>
</comment>
<dbReference type="AlphaFoldDB" id="A0A0A1XAS1"/>
<evidence type="ECO:0000256" key="6">
    <source>
        <dbReference type="ARBA" id="ARBA00022630"/>
    </source>
</evidence>
<dbReference type="InterPro" id="IPR036884">
    <property type="entry name" value="2Fe-2S-bd_dom_sf"/>
</dbReference>
<dbReference type="PROSITE" id="PS00197">
    <property type="entry name" value="2FE2S_FER_1"/>
    <property type="match status" value="1"/>
</dbReference>
<dbReference type="Pfam" id="PF02738">
    <property type="entry name" value="MoCoBD_1"/>
    <property type="match status" value="1"/>
</dbReference>
<dbReference type="SUPFAM" id="SSF54292">
    <property type="entry name" value="2Fe-2S ferredoxin-like"/>
    <property type="match status" value="1"/>
</dbReference>
<keyword evidence="12 20" id="KW-0411">Iron-sulfur</keyword>
<accession>A0A0A1XAS1</accession>
<dbReference type="Gene3D" id="3.30.365.10">
    <property type="entry name" value="Aldehyde oxidase/xanthine dehydrogenase, molybdopterin binding domain"/>
    <property type="match status" value="4"/>
</dbReference>
<reference evidence="22" key="2">
    <citation type="journal article" date="2015" name="Gigascience">
        <title>Reconstructing a comprehensive transcriptome assembly of a white-pupal translocated strain of the pest fruit fly Bactrocera cucurbitae.</title>
        <authorList>
            <person name="Sim S.B."/>
            <person name="Calla B."/>
            <person name="Hall B."/>
            <person name="DeRego T."/>
            <person name="Geib S.M."/>
        </authorList>
    </citation>
    <scope>NUCLEOTIDE SEQUENCE</scope>
</reference>
<dbReference type="InterPro" id="IPR012675">
    <property type="entry name" value="Beta-grasp_dom_sf"/>
</dbReference>
<evidence type="ECO:0000313" key="22">
    <source>
        <dbReference type="EMBL" id="JAD08384.1"/>
    </source>
</evidence>
<name>A0A0A1XAS1_ZEUCU</name>
<keyword evidence="13" id="KW-0520">NAD</keyword>
<dbReference type="SUPFAM" id="SSF56176">
    <property type="entry name" value="FAD-binding/transporter-associated domain-like"/>
    <property type="match status" value="1"/>
</dbReference>
<evidence type="ECO:0000256" key="7">
    <source>
        <dbReference type="ARBA" id="ARBA00022714"/>
    </source>
</evidence>
<dbReference type="InterPro" id="IPR016208">
    <property type="entry name" value="Ald_Oxase/xanthine_DH-like"/>
</dbReference>
<feature type="binding site" evidence="20">
    <location>
        <position position="72"/>
    </location>
    <ligand>
        <name>[2Fe-2S] cluster</name>
        <dbReference type="ChEBI" id="CHEBI:190135"/>
        <label>1</label>
    </ligand>
</feature>
<feature type="binding site" evidence="20">
    <location>
        <position position="115"/>
    </location>
    <ligand>
        <name>[2Fe-2S] cluster</name>
        <dbReference type="ChEBI" id="CHEBI:190135"/>
        <label>2</label>
    </ligand>
</feature>
<dbReference type="InterPro" id="IPR006058">
    <property type="entry name" value="2Fe2S_fd_BS"/>
</dbReference>
<comment type="subcellular location">
    <subcellularLocation>
        <location evidence="2">Peroxisome</location>
    </subcellularLocation>
</comment>
<dbReference type="PIRSF" id="PIRSF000127">
    <property type="entry name" value="Xanthine_DH"/>
    <property type="match status" value="1"/>
</dbReference>
<keyword evidence="8 20" id="KW-0479">Metal-binding</keyword>
<evidence type="ECO:0000256" key="19">
    <source>
        <dbReference type="PIRSR" id="PIRSR000127-2"/>
    </source>
</evidence>
<evidence type="ECO:0000256" key="2">
    <source>
        <dbReference type="ARBA" id="ARBA00004275"/>
    </source>
</evidence>
<feature type="binding site" evidence="20">
    <location>
        <position position="112"/>
    </location>
    <ligand>
        <name>[2Fe-2S] cluster</name>
        <dbReference type="ChEBI" id="CHEBI:190135"/>
        <label>2</label>
    </ligand>
</feature>
<keyword evidence="9 19" id="KW-0274">FAD</keyword>
<keyword evidence="7 20" id="KW-0001">2Fe-2S</keyword>
<keyword evidence="14" id="KW-0576">Peroxisome</keyword>
<feature type="binding site" evidence="20">
    <location>
        <position position="148"/>
    </location>
    <ligand>
        <name>[2Fe-2S] cluster</name>
        <dbReference type="ChEBI" id="CHEBI:190135"/>
        <label>2</label>
    </ligand>
</feature>
<dbReference type="SMART" id="SM01008">
    <property type="entry name" value="Ald_Xan_dh_C"/>
    <property type="match status" value="1"/>
</dbReference>
<reference evidence="22" key="1">
    <citation type="submission" date="2014-11" db="EMBL/GenBank/DDBJ databases">
        <authorList>
            <person name="Geib S."/>
        </authorList>
    </citation>
    <scope>NUCLEOTIDE SEQUENCE</scope>
</reference>
<dbReference type="PROSITE" id="PS51387">
    <property type="entry name" value="FAD_PCMH"/>
    <property type="match status" value="1"/>
</dbReference>
<dbReference type="FunFam" id="3.90.1170.50:FF:000003">
    <property type="entry name" value="Aldehyde oxidase"/>
    <property type="match status" value="1"/>
</dbReference>
<feature type="binding site" evidence="20">
    <location>
        <position position="881"/>
    </location>
    <ligand>
        <name>Mo-molybdopterin</name>
        <dbReference type="ChEBI" id="CHEBI:71302"/>
    </ligand>
    <ligandPart>
        <name>Mo</name>
        <dbReference type="ChEBI" id="CHEBI:28685"/>
    </ligandPart>
</feature>
<dbReference type="SUPFAM" id="SSF47741">
    <property type="entry name" value="CO dehydrogenase ISP C-domain like"/>
    <property type="match status" value="1"/>
</dbReference>
<dbReference type="EMBL" id="GBXI01005908">
    <property type="protein sequence ID" value="JAD08384.1"/>
    <property type="molecule type" value="Transcribed_RNA"/>
</dbReference>
<comment type="catalytic activity">
    <reaction evidence="16">
        <text>indole-3-acetaldehyde + O2 + H2O = (indol-3-yl)acetate + H2O2 + H(+)</text>
        <dbReference type="Rhea" id="RHEA:16277"/>
        <dbReference type="ChEBI" id="CHEBI:15377"/>
        <dbReference type="ChEBI" id="CHEBI:15378"/>
        <dbReference type="ChEBI" id="CHEBI:15379"/>
        <dbReference type="ChEBI" id="CHEBI:16240"/>
        <dbReference type="ChEBI" id="CHEBI:18086"/>
        <dbReference type="ChEBI" id="CHEBI:30854"/>
        <dbReference type="EC" id="1.2.3.7"/>
    </reaction>
</comment>
<feature type="binding site" evidence="20">
    <location>
        <position position="150"/>
    </location>
    <ligand>
        <name>[2Fe-2S] cluster</name>
        <dbReference type="ChEBI" id="CHEBI:190135"/>
        <label>2</label>
    </ligand>
</feature>
<dbReference type="InterPro" id="IPR046867">
    <property type="entry name" value="AldOxase/xan_DH_MoCoBD2"/>
</dbReference>
<evidence type="ECO:0000259" key="21">
    <source>
        <dbReference type="PROSITE" id="PS51387"/>
    </source>
</evidence>
<evidence type="ECO:0000256" key="11">
    <source>
        <dbReference type="ARBA" id="ARBA00023004"/>
    </source>
</evidence>
<dbReference type="GO" id="GO:0051537">
    <property type="term" value="F:2 iron, 2 sulfur cluster binding"/>
    <property type="evidence" value="ECO:0007669"/>
    <property type="project" value="UniProtKB-KW"/>
</dbReference>
<dbReference type="InterPro" id="IPR000674">
    <property type="entry name" value="Ald_Oxase/Xan_DH_a/b"/>
</dbReference>
<evidence type="ECO:0000256" key="12">
    <source>
        <dbReference type="ARBA" id="ARBA00023014"/>
    </source>
</evidence>
<dbReference type="Gene3D" id="1.10.150.120">
    <property type="entry name" value="[2Fe-2S]-binding domain"/>
    <property type="match status" value="1"/>
</dbReference>
<dbReference type="GO" id="GO:0005506">
    <property type="term" value="F:iron ion binding"/>
    <property type="evidence" value="ECO:0007669"/>
    <property type="project" value="InterPro"/>
</dbReference>
<dbReference type="InterPro" id="IPR036856">
    <property type="entry name" value="Ald_Oxase/Xan_DH_a/b_sf"/>
</dbReference>
<keyword evidence="6" id="KW-0285">Flavoprotein</keyword>
<keyword evidence="11 20" id="KW-0408">Iron</keyword>
<dbReference type="PANTHER" id="PTHR11908:SF132">
    <property type="entry name" value="ALDEHYDE OXIDASE 1-RELATED"/>
    <property type="match status" value="1"/>
</dbReference>
<feature type="binding site" evidence="20">
    <location>
        <position position="768"/>
    </location>
    <ligand>
        <name>Mo-molybdopterin</name>
        <dbReference type="ChEBI" id="CHEBI:71302"/>
    </ligand>
    <ligandPart>
        <name>Mo</name>
        <dbReference type="ChEBI" id="CHEBI:28685"/>
    </ligandPart>
</feature>
<dbReference type="SUPFAM" id="SSF55447">
    <property type="entry name" value="CO dehydrogenase flavoprotein C-terminal domain-like"/>
    <property type="match status" value="1"/>
</dbReference>
<dbReference type="FunFam" id="1.10.150.120:FF:000007">
    <property type="entry name" value="indole-3-acetaldehyde oxidase"/>
    <property type="match status" value="1"/>
</dbReference>
<evidence type="ECO:0000256" key="13">
    <source>
        <dbReference type="ARBA" id="ARBA00023027"/>
    </source>
</evidence>
<keyword evidence="10" id="KW-0560">Oxidoreductase</keyword>
<dbReference type="SMART" id="SM01092">
    <property type="entry name" value="CO_deh_flav_C"/>
    <property type="match status" value="1"/>
</dbReference>
<evidence type="ECO:0000256" key="20">
    <source>
        <dbReference type="PIRSR" id="PIRSR000127-3"/>
    </source>
</evidence>
<evidence type="ECO:0000256" key="10">
    <source>
        <dbReference type="ARBA" id="ARBA00023002"/>
    </source>
</evidence>
<dbReference type="Gene3D" id="3.30.390.50">
    <property type="entry name" value="CO dehydrogenase flavoprotein, C-terminal domain"/>
    <property type="match status" value="1"/>
</dbReference>
<dbReference type="InterPro" id="IPR036318">
    <property type="entry name" value="FAD-bd_PCMH-like_sf"/>
</dbReference>
<dbReference type="SUPFAM" id="SSF56003">
    <property type="entry name" value="Molybdenum cofactor-binding domain"/>
    <property type="match status" value="1"/>
</dbReference>
<evidence type="ECO:0000256" key="16">
    <source>
        <dbReference type="ARBA" id="ARBA00052415"/>
    </source>
</evidence>
<protein>
    <recommendedName>
        <fullName evidence="17">Indole-3-acetaldehyde oxidase</fullName>
    </recommendedName>
</protein>
<evidence type="ECO:0000256" key="8">
    <source>
        <dbReference type="ARBA" id="ARBA00022723"/>
    </source>
</evidence>
<dbReference type="InterPro" id="IPR005107">
    <property type="entry name" value="CO_DH_flav_C"/>
</dbReference>
<dbReference type="Pfam" id="PF01315">
    <property type="entry name" value="Ald_Xan_dh_C"/>
    <property type="match status" value="1"/>
</dbReference>
<feature type="binding site" evidence="20">
    <location>
        <position position="50"/>
    </location>
    <ligand>
        <name>[2Fe-2S] cluster</name>
        <dbReference type="ChEBI" id="CHEBI:190135"/>
        <label>1</label>
    </ligand>
</feature>
<evidence type="ECO:0000256" key="18">
    <source>
        <dbReference type="PIRSR" id="PIRSR000127-1"/>
    </source>
</evidence>
<sequence>MSTNFSINGKIYKIPLSSLPADITLNTFIREHAGLTGTKLMCQEGGCGVCICVVTGKHPITGNIRTWTVNSCLTLLNTCTDWDITTTEGIGNKNVGYHPIQTRLAKMNGTQCGFCSPGFVMNMYGLLKSKSGNVTMKEVENSFGGNICRCTGYRPILDSMKSFAVDSTIEIPAECQDIEDINNIVCAKSSNLCQSSCSLLSKRSPIEYKDGSHWYWPKSIAEVFSSIEKLQNNKYILVAGNTATGVFRRDPSINTFIDVNGVAELRQHSITPKAITLGGNLSLTDTMAIFEEAANIKGYEYCEQLWKHFDLIANIPVRNMGTLAGNLIMKYYHNDFPSDVHIVFEALNAQVVLQENAVEEKTLTMAEFLQTEMNGKIIRAIILPPYLREQYIFDSYKIMIRAQNAHAYVNAAFLINVERPSLKIQNARICFGGISPEFIHATEIEETLKGKQLYDTEVVAKIFSIASNTLTADSVLSNASPEYRQKLACGLLYKTILKNTPDRLIPEKLRSGSEILKRPLSSGKQVYESITGDFPVHQPSEKFEGLMQTSGEATYANDIPAPPNQLWAAFVTAKHVGATVTNIDTSDAFKLSGVVAFLTCKDIPGKNTITGDEPMFFLENEELFASGTIKYYNQPIGLIVAESNATANVAAELVKITYDCNEGEVFPTLHDVINSGCSNRINHTVKSLIENLNVEEKYDVRGSGKLDLGLQYHFFLEPHTAVVIPFEGGLEVYATTQWMDLQQGVLADLLGMKINQIQVKVRRLGGGFGGKGTRSSFAACAAALAAYKLNRPVRFVQSIESMMNILGKRWAFHSEYEFYVKQTGKIVALRTEFYVDAGCHPNESPMGHTVLVSKNCYEFTDNYKLDGFMVITDSPSNTPCRGPGSVEGIAMIENVLEHISFETGLDPVDVRKANLIPGHKMDQMIEHFIQSTDYKMRKQNVKTFNENNRWRKKGLGIAIMEYHIGYFGQFPATLAIYHRDGTVVISHGGIEMGQGMNTKIAQLASHQLGIPVNMIRFEGSNTINGANGMVTGGSIGSETLCYAVRKCCNTINERLKNVRESLKNPSWLEIIQTAYNKHISLIASENCKANDMDPYTVCALGLIEVEVDILTGNYHLTRVDILEDAGESLNPNVDIGQIEGAFMMGLGYWTSEEIVVDKNTGELQTNRTWNYKPPGAKDIPIDFRIEMLAGSPNVAGFMRSKATGEPAICLGIAVGFALQEALQSSRSDAGLSKKWIPLTAPMTPERVLLHSGTDYSMLHLNYT</sequence>
<dbReference type="GO" id="GO:0050302">
    <property type="term" value="F:indole-3-acetaldehyde oxidase activity"/>
    <property type="evidence" value="ECO:0007669"/>
    <property type="project" value="UniProtKB-EC"/>
</dbReference>
<comment type="cofactor">
    <cofactor evidence="1 19">
        <name>FAD</name>
        <dbReference type="ChEBI" id="CHEBI:57692"/>
    </cofactor>
</comment>
<dbReference type="GO" id="GO:0005777">
    <property type="term" value="C:peroxisome"/>
    <property type="evidence" value="ECO:0007669"/>
    <property type="project" value="UniProtKB-SubCell"/>
</dbReference>
<dbReference type="FunFam" id="3.30.365.10:FF:000001">
    <property type="entry name" value="Xanthine dehydrogenase oxidase"/>
    <property type="match status" value="1"/>
</dbReference>
<dbReference type="SUPFAM" id="SSF54665">
    <property type="entry name" value="CO dehydrogenase molybdoprotein N-domain-like"/>
    <property type="match status" value="1"/>
</dbReference>
<gene>
    <name evidence="22" type="primary">AAO2_0</name>
    <name evidence="22" type="ORF">g.52564</name>
</gene>
<evidence type="ECO:0000256" key="17">
    <source>
        <dbReference type="ARBA" id="ARBA00072265"/>
    </source>
</evidence>
<evidence type="ECO:0000256" key="4">
    <source>
        <dbReference type="ARBA" id="ARBA00011738"/>
    </source>
</evidence>
<dbReference type="InterPro" id="IPR036010">
    <property type="entry name" value="2Fe-2S_ferredoxin-like_sf"/>
</dbReference>
<evidence type="ECO:0000256" key="1">
    <source>
        <dbReference type="ARBA" id="ARBA00001974"/>
    </source>
</evidence>
<evidence type="ECO:0000256" key="9">
    <source>
        <dbReference type="ARBA" id="ARBA00022827"/>
    </source>
</evidence>
<organism evidence="22">
    <name type="scientific">Zeugodacus cucurbitae</name>
    <name type="common">Melon fruit fly</name>
    <name type="synonym">Bactrocera cucurbitae</name>
    <dbReference type="NCBI Taxonomy" id="28588"/>
    <lineage>
        <taxon>Eukaryota</taxon>
        <taxon>Metazoa</taxon>
        <taxon>Ecdysozoa</taxon>
        <taxon>Arthropoda</taxon>
        <taxon>Hexapoda</taxon>
        <taxon>Insecta</taxon>
        <taxon>Pterygota</taxon>
        <taxon>Neoptera</taxon>
        <taxon>Endopterygota</taxon>
        <taxon>Diptera</taxon>
        <taxon>Brachycera</taxon>
        <taxon>Muscomorpha</taxon>
        <taxon>Tephritoidea</taxon>
        <taxon>Tephritidae</taxon>
        <taxon>Zeugodacus</taxon>
        <taxon>Zeugodacus</taxon>
    </lineage>
</organism>
<feature type="binding site" evidence="19">
    <location>
        <position position="397"/>
    </location>
    <ligand>
        <name>FAD</name>
        <dbReference type="ChEBI" id="CHEBI:57692"/>
    </ligand>
</feature>
<dbReference type="FunFam" id="3.10.20.30:FF:000012">
    <property type="entry name" value="Xanthine dehydrogenase/oxidase"/>
    <property type="match status" value="1"/>
</dbReference>
<dbReference type="InterPro" id="IPR008274">
    <property type="entry name" value="AldOxase/xan_DH_MoCoBD1"/>
</dbReference>
<feature type="binding site" evidence="19">
    <location>
        <position position="335"/>
    </location>
    <ligand>
        <name>FAD</name>
        <dbReference type="ChEBI" id="CHEBI:57692"/>
    </ligand>
</feature>
<evidence type="ECO:0000256" key="15">
    <source>
        <dbReference type="ARBA" id="ARBA00034078"/>
    </source>
</evidence>
<dbReference type="Gene3D" id="3.30.465.10">
    <property type="match status" value="1"/>
</dbReference>
<comment type="cofactor">
    <cofactor evidence="15">
        <name>[2Fe-2S] cluster</name>
        <dbReference type="ChEBI" id="CHEBI:190135"/>
    </cofactor>
</comment>
<dbReference type="InterPro" id="IPR016166">
    <property type="entry name" value="FAD-bd_PCMH"/>
</dbReference>
<dbReference type="InterPro" id="IPR002888">
    <property type="entry name" value="2Fe-2S-bd"/>
</dbReference>
<dbReference type="InterPro" id="IPR016169">
    <property type="entry name" value="FAD-bd_PCMH_sub2"/>
</dbReference>
<proteinExistence type="inferred from homology"/>
<comment type="subunit">
    <text evidence="4">Homodimer.</text>
</comment>
<comment type="cofactor">
    <cofactor evidence="20">
        <name>[2Fe-2S] cluster</name>
        <dbReference type="ChEBI" id="CHEBI:190135"/>
    </cofactor>
    <text evidence="20">Binds 2 [2Fe-2S] clusters.</text>
</comment>
<dbReference type="InterPro" id="IPR002346">
    <property type="entry name" value="Mopterin_DH_FAD-bd"/>
</dbReference>
<dbReference type="PANTHER" id="PTHR11908">
    <property type="entry name" value="XANTHINE DEHYDROGENASE"/>
    <property type="match status" value="1"/>
</dbReference>